<dbReference type="PANTHER" id="PTHR30329:SF21">
    <property type="entry name" value="LIPOPROTEIN YIAD-RELATED"/>
    <property type="match status" value="1"/>
</dbReference>
<keyword evidence="2" id="KW-0732">Signal</keyword>
<organism evidence="4 5">
    <name type="scientific">Actinokineospora alba</name>
    <dbReference type="NCBI Taxonomy" id="504798"/>
    <lineage>
        <taxon>Bacteria</taxon>
        <taxon>Bacillati</taxon>
        <taxon>Actinomycetota</taxon>
        <taxon>Actinomycetes</taxon>
        <taxon>Pseudonocardiales</taxon>
        <taxon>Pseudonocardiaceae</taxon>
        <taxon>Actinokineospora</taxon>
    </lineage>
</organism>
<accession>A0A1H0UGB8</accession>
<dbReference type="Pfam" id="PF00691">
    <property type="entry name" value="OmpA"/>
    <property type="match status" value="1"/>
</dbReference>
<feature type="signal peptide" evidence="2">
    <location>
        <begin position="1"/>
        <end position="24"/>
    </location>
</feature>
<evidence type="ECO:0000259" key="3">
    <source>
        <dbReference type="PROSITE" id="PS51123"/>
    </source>
</evidence>
<dbReference type="STRING" id="504798.SAMN05421871_101411"/>
<dbReference type="InterPro" id="IPR050330">
    <property type="entry name" value="Bact_OuterMem_StrucFunc"/>
</dbReference>
<keyword evidence="1" id="KW-0472">Membrane</keyword>
<dbReference type="InterPro" id="IPR006665">
    <property type="entry name" value="OmpA-like"/>
</dbReference>
<dbReference type="PROSITE" id="PS51257">
    <property type="entry name" value="PROKAR_LIPOPROTEIN"/>
    <property type="match status" value="1"/>
</dbReference>
<dbReference type="Proteomes" id="UP000199651">
    <property type="component" value="Unassembled WGS sequence"/>
</dbReference>
<evidence type="ECO:0000256" key="1">
    <source>
        <dbReference type="PROSITE-ProRule" id="PRU00473"/>
    </source>
</evidence>
<evidence type="ECO:0000313" key="4">
    <source>
        <dbReference type="EMBL" id="SDP65191.1"/>
    </source>
</evidence>
<gene>
    <name evidence="4" type="ORF">SAMN05192558_111170</name>
</gene>
<sequence>MTTRRITTLALAAALMAGCTGPEAGEAGTTLLIAMTAVANEPRPALTTLARQELSAAINSDRAALRIVLSGTERPVVVDERDLRLRRGTQIEHDPGRRADLAGRELDRVAGVLSNGASNSAHLDLLTLLDHIARTPGRVTAVVISSGLQTTGPLAVDRLDWDHVGADSVTDQARSLGLVPDLRGKRVVFAGLGEVARPQDTLSPPLRSRLVDMWLKLCRAGGGECVSDSDPAVGGPPLSTTPVPTVPVPQPPPIPAEPKAVNLPSDILFGPDSAVLLPTAEPLLARLAAATPPGARVSLVGHTASVGPAESARELSRQRAAAVRDGLVRLGVPTAAITVDGVGYDQPLVADRDAAGALIPAAAQQNRTVTVSLR</sequence>
<dbReference type="AlphaFoldDB" id="A0A1H0UGB8"/>
<keyword evidence="5" id="KW-1185">Reference proteome</keyword>
<name>A0A1H0UGB8_9PSEU</name>
<dbReference type="SUPFAM" id="SSF103088">
    <property type="entry name" value="OmpA-like"/>
    <property type="match status" value="1"/>
</dbReference>
<dbReference type="PROSITE" id="PS51123">
    <property type="entry name" value="OMPA_2"/>
    <property type="match status" value="1"/>
</dbReference>
<dbReference type="EMBL" id="FNJB01000011">
    <property type="protein sequence ID" value="SDP65191.1"/>
    <property type="molecule type" value="Genomic_DNA"/>
</dbReference>
<dbReference type="GO" id="GO:0016020">
    <property type="term" value="C:membrane"/>
    <property type="evidence" value="ECO:0007669"/>
    <property type="project" value="UniProtKB-UniRule"/>
</dbReference>
<evidence type="ECO:0000313" key="5">
    <source>
        <dbReference type="Proteomes" id="UP000199651"/>
    </source>
</evidence>
<protein>
    <submittedName>
        <fullName evidence="4">Outer membrane protein OmpA</fullName>
    </submittedName>
</protein>
<feature type="chain" id="PRO_5038901467" evidence="2">
    <location>
        <begin position="25"/>
        <end position="374"/>
    </location>
</feature>
<reference evidence="5" key="1">
    <citation type="submission" date="2016-10" db="EMBL/GenBank/DDBJ databases">
        <authorList>
            <person name="Varghese N."/>
            <person name="Submissions S."/>
        </authorList>
    </citation>
    <scope>NUCLEOTIDE SEQUENCE [LARGE SCALE GENOMIC DNA]</scope>
    <source>
        <strain evidence="5">IBRC-M 10655</strain>
    </source>
</reference>
<dbReference type="CDD" id="cd07185">
    <property type="entry name" value="OmpA_C-like"/>
    <property type="match status" value="1"/>
</dbReference>
<dbReference type="InterPro" id="IPR036737">
    <property type="entry name" value="OmpA-like_sf"/>
</dbReference>
<proteinExistence type="predicted"/>
<evidence type="ECO:0000256" key="2">
    <source>
        <dbReference type="SAM" id="SignalP"/>
    </source>
</evidence>
<feature type="domain" description="OmpA-like" evidence="3">
    <location>
        <begin position="256"/>
        <end position="374"/>
    </location>
</feature>
<dbReference type="Gene3D" id="3.30.1330.60">
    <property type="entry name" value="OmpA-like domain"/>
    <property type="match status" value="1"/>
</dbReference>
<dbReference type="PANTHER" id="PTHR30329">
    <property type="entry name" value="STATOR ELEMENT OF FLAGELLAR MOTOR COMPLEX"/>
    <property type="match status" value="1"/>
</dbReference>
<dbReference type="RefSeq" id="WP_166657860.1">
    <property type="nucleotide sequence ID" value="NZ_FNDV01000001.1"/>
</dbReference>